<dbReference type="InterPro" id="IPR036249">
    <property type="entry name" value="Thioredoxin-like_sf"/>
</dbReference>
<evidence type="ECO:0000259" key="2">
    <source>
        <dbReference type="PROSITE" id="PS51352"/>
    </source>
</evidence>
<dbReference type="CDD" id="cd02966">
    <property type="entry name" value="TlpA_like_family"/>
    <property type="match status" value="1"/>
</dbReference>
<accession>A0AAU9F552</accession>
<dbReference type="InterPro" id="IPR013766">
    <property type="entry name" value="Thioredoxin_domain"/>
</dbReference>
<dbReference type="EMBL" id="AP028679">
    <property type="protein sequence ID" value="BEQ16647.1"/>
    <property type="molecule type" value="Genomic_DNA"/>
</dbReference>
<evidence type="ECO:0000313" key="3">
    <source>
        <dbReference type="EMBL" id="BEQ16647.1"/>
    </source>
</evidence>
<dbReference type="GO" id="GO:0016209">
    <property type="term" value="F:antioxidant activity"/>
    <property type="evidence" value="ECO:0007669"/>
    <property type="project" value="InterPro"/>
</dbReference>
<dbReference type="PANTHER" id="PTHR42852:SF13">
    <property type="entry name" value="PROTEIN DIPZ"/>
    <property type="match status" value="1"/>
</dbReference>
<dbReference type="GO" id="GO:0016491">
    <property type="term" value="F:oxidoreductase activity"/>
    <property type="evidence" value="ECO:0007669"/>
    <property type="project" value="InterPro"/>
</dbReference>
<feature type="signal peptide" evidence="1">
    <location>
        <begin position="1"/>
        <end position="20"/>
    </location>
</feature>
<feature type="domain" description="Thioredoxin" evidence="2">
    <location>
        <begin position="13"/>
        <end position="157"/>
    </location>
</feature>
<sequence length="157" mass="16937">MVLCLAAPALALVGPGVPLANVTLPDTQGNQHRLADLVKDKAAVIVYWSVSCPHCRTEIPRLMALDKELEGNPMVMLFVNADGKAMTPAVKAYAQQEGLPQPWLMDMGPNDSLPLADAYDLIATPAVLVLDKKGTLLLAQEIKPDLKQVKQALRNAF</sequence>
<reference evidence="4" key="1">
    <citation type="journal article" date="2023" name="Arch. Microbiol.">
        <title>Desulfoferula mesophilus gen. nov. sp. nov., a mesophilic sulfate-reducing bacterium isolated from a brackish lake sediment.</title>
        <authorList>
            <person name="Watanabe T."/>
            <person name="Yabe T."/>
            <person name="Tsuji J.M."/>
            <person name="Fukui M."/>
        </authorList>
    </citation>
    <scope>NUCLEOTIDE SEQUENCE [LARGE SCALE GENOMIC DNA]</scope>
    <source>
        <strain evidence="4">12FAK</strain>
    </source>
</reference>
<evidence type="ECO:0000313" key="4">
    <source>
        <dbReference type="Proteomes" id="UP001366166"/>
    </source>
</evidence>
<dbReference type="SUPFAM" id="SSF52833">
    <property type="entry name" value="Thioredoxin-like"/>
    <property type="match status" value="1"/>
</dbReference>
<keyword evidence="4" id="KW-1185">Reference proteome</keyword>
<dbReference type="PROSITE" id="PS51352">
    <property type="entry name" value="THIOREDOXIN_2"/>
    <property type="match status" value="1"/>
</dbReference>
<dbReference type="InterPro" id="IPR000866">
    <property type="entry name" value="AhpC/TSA"/>
</dbReference>
<gene>
    <name evidence="3" type="ORF">FAK_37130</name>
</gene>
<dbReference type="KEGG" id="dmp:FAK_37130"/>
<proteinExistence type="predicted"/>
<protein>
    <recommendedName>
        <fullName evidence="2">Thioredoxin domain-containing protein</fullName>
    </recommendedName>
</protein>
<dbReference type="Pfam" id="PF00578">
    <property type="entry name" value="AhpC-TSA"/>
    <property type="match status" value="1"/>
</dbReference>
<name>A0AAU9F552_9BACT</name>
<keyword evidence="1" id="KW-0732">Signal</keyword>
<dbReference type="Gene3D" id="3.40.30.10">
    <property type="entry name" value="Glutaredoxin"/>
    <property type="match status" value="1"/>
</dbReference>
<dbReference type="InterPro" id="IPR050553">
    <property type="entry name" value="Thioredoxin_ResA/DsbE_sf"/>
</dbReference>
<feature type="chain" id="PRO_5043639195" description="Thioredoxin domain-containing protein" evidence="1">
    <location>
        <begin position="21"/>
        <end position="157"/>
    </location>
</feature>
<organism evidence="3 4">
    <name type="scientific">Desulfoferula mesophila</name>
    <dbReference type="NCBI Taxonomy" id="3058419"/>
    <lineage>
        <taxon>Bacteria</taxon>
        <taxon>Pseudomonadati</taxon>
        <taxon>Thermodesulfobacteriota</taxon>
        <taxon>Desulfarculia</taxon>
        <taxon>Desulfarculales</taxon>
        <taxon>Desulfarculaceae</taxon>
        <taxon>Desulfoferula</taxon>
    </lineage>
</organism>
<dbReference type="PANTHER" id="PTHR42852">
    <property type="entry name" value="THIOL:DISULFIDE INTERCHANGE PROTEIN DSBE"/>
    <property type="match status" value="1"/>
</dbReference>
<evidence type="ECO:0000256" key="1">
    <source>
        <dbReference type="SAM" id="SignalP"/>
    </source>
</evidence>
<dbReference type="Proteomes" id="UP001366166">
    <property type="component" value="Chromosome"/>
</dbReference>
<dbReference type="AlphaFoldDB" id="A0AAU9F552"/>